<proteinExistence type="predicted"/>
<dbReference type="PANTHER" id="PTHR45566:SF2">
    <property type="entry name" value="NARL SUBFAMILY"/>
    <property type="match status" value="1"/>
</dbReference>
<dbReference type="InterPro" id="IPR011006">
    <property type="entry name" value="CheY-like_superfamily"/>
</dbReference>
<name>A0ABW5YLD9_9FLAO</name>
<sequence>MIKVCISDNHPVVIQGIKSYFSGNSQMEIVATGTTFEELQSALQSKKIDIAIIDLELEGITSIRDIKNLIKDHNETKFVLFTAVSEKMYAPTAIKAGVSAYIQKNTSLKALEDTLNKVQQGIVVFSDDVKKNIELLSKGKKADRLYKKLSTREIEVLRYLNDGKKNKEIAEILSLDEKTISTYKLRLLAKLNVTNLVDLLSKAKSLDII</sequence>
<dbReference type="PROSITE" id="PS50043">
    <property type="entry name" value="HTH_LUXR_2"/>
    <property type="match status" value="1"/>
</dbReference>
<dbReference type="RefSeq" id="WP_379811387.1">
    <property type="nucleotide sequence ID" value="NZ_JBHUPC010000012.1"/>
</dbReference>
<evidence type="ECO:0000313" key="6">
    <source>
        <dbReference type="EMBL" id="MFD2891780.1"/>
    </source>
</evidence>
<dbReference type="InterPro" id="IPR000792">
    <property type="entry name" value="Tscrpt_reg_LuxR_C"/>
</dbReference>
<dbReference type="Proteomes" id="UP001597534">
    <property type="component" value="Unassembled WGS sequence"/>
</dbReference>
<dbReference type="InterPro" id="IPR016032">
    <property type="entry name" value="Sig_transdc_resp-reg_C-effctor"/>
</dbReference>
<evidence type="ECO:0000256" key="2">
    <source>
        <dbReference type="ARBA" id="ARBA00023125"/>
    </source>
</evidence>
<evidence type="ECO:0000259" key="4">
    <source>
        <dbReference type="PROSITE" id="PS50043"/>
    </source>
</evidence>
<evidence type="ECO:0000313" key="7">
    <source>
        <dbReference type="Proteomes" id="UP001597534"/>
    </source>
</evidence>
<feature type="domain" description="HTH luxR-type" evidence="4">
    <location>
        <begin position="142"/>
        <end position="207"/>
    </location>
</feature>
<evidence type="ECO:0000259" key="5">
    <source>
        <dbReference type="PROSITE" id="PS50110"/>
    </source>
</evidence>
<dbReference type="Pfam" id="PF00072">
    <property type="entry name" value="Response_reg"/>
    <property type="match status" value="1"/>
</dbReference>
<dbReference type="InterPro" id="IPR051015">
    <property type="entry name" value="EvgA-like"/>
</dbReference>
<dbReference type="InterPro" id="IPR058245">
    <property type="entry name" value="NreC/VraR/RcsB-like_REC"/>
</dbReference>
<dbReference type="PRINTS" id="PR00038">
    <property type="entry name" value="HTHLUXR"/>
</dbReference>
<keyword evidence="7" id="KW-1185">Reference proteome</keyword>
<feature type="domain" description="Response regulatory" evidence="5">
    <location>
        <begin position="3"/>
        <end position="119"/>
    </location>
</feature>
<reference evidence="7" key="1">
    <citation type="journal article" date="2019" name="Int. J. Syst. Evol. Microbiol.">
        <title>The Global Catalogue of Microorganisms (GCM) 10K type strain sequencing project: providing services to taxonomists for standard genome sequencing and annotation.</title>
        <authorList>
            <consortium name="The Broad Institute Genomics Platform"/>
            <consortium name="The Broad Institute Genome Sequencing Center for Infectious Disease"/>
            <person name="Wu L."/>
            <person name="Ma J."/>
        </authorList>
    </citation>
    <scope>NUCLEOTIDE SEQUENCE [LARGE SCALE GENOMIC DNA]</scope>
    <source>
        <strain evidence="7">KCTC 22671</strain>
    </source>
</reference>
<keyword evidence="2" id="KW-0238">DNA-binding</keyword>
<dbReference type="PROSITE" id="PS50110">
    <property type="entry name" value="RESPONSE_REGULATORY"/>
    <property type="match status" value="1"/>
</dbReference>
<keyword evidence="1 3" id="KW-0597">Phosphoprotein</keyword>
<dbReference type="InterPro" id="IPR001789">
    <property type="entry name" value="Sig_transdc_resp-reg_receiver"/>
</dbReference>
<dbReference type="Pfam" id="PF00196">
    <property type="entry name" value="GerE"/>
    <property type="match status" value="1"/>
</dbReference>
<evidence type="ECO:0000256" key="3">
    <source>
        <dbReference type="PROSITE-ProRule" id="PRU00169"/>
    </source>
</evidence>
<comment type="caution">
    <text evidence="6">The sequence shown here is derived from an EMBL/GenBank/DDBJ whole genome shotgun (WGS) entry which is preliminary data.</text>
</comment>
<protein>
    <submittedName>
        <fullName evidence="6">LuxR C-terminal-related transcriptional regulator</fullName>
    </submittedName>
</protein>
<dbReference type="EMBL" id="JBHUPC010000012">
    <property type="protein sequence ID" value="MFD2891780.1"/>
    <property type="molecule type" value="Genomic_DNA"/>
</dbReference>
<dbReference type="PROSITE" id="PS00622">
    <property type="entry name" value="HTH_LUXR_1"/>
    <property type="match status" value="1"/>
</dbReference>
<evidence type="ECO:0000256" key="1">
    <source>
        <dbReference type="ARBA" id="ARBA00022553"/>
    </source>
</evidence>
<dbReference type="SUPFAM" id="SSF52172">
    <property type="entry name" value="CheY-like"/>
    <property type="match status" value="1"/>
</dbReference>
<dbReference type="SUPFAM" id="SSF46894">
    <property type="entry name" value="C-terminal effector domain of the bipartite response regulators"/>
    <property type="match status" value="1"/>
</dbReference>
<dbReference type="CDD" id="cd17535">
    <property type="entry name" value="REC_NarL-like"/>
    <property type="match status" value="1"/>
</dbReference>
<organism evidence="6 7">
    <name type="scientific">Flavobacterium chuncheonense</name>
    <dbReference type="NCBI Taxonomy" id="2026653"/>
    <lineage>
        <taxon>Bacteria</taxon>
        <taxon>Pseudomonadati</taxon>
        <taxon>Bacteroidota</taxon>
        <taxon>Flavobacteriia</taxon>
        <taxon>Flavobacteriales</taxon>
        <taxon>Flavobacteriaceae</taxon>
        <taxon>Flavobacterium</taxon>
    </lineage>
</organism>
<dbReference type="SMART" id="SM00448">
    <property type="entry name" value="REC"/>
    <property type="match status" value="1"/>
</dbReference>
<gene>
    <name evidence="6" type="ORF">ACFS5J_07125</name>
</gene>
<feature type="modified residue" description="4-aspartylphosphate" evidence="3">
    <location>
        <position position="54"/>
    </location>
</feature>
<dbReference type="SMART" id="SM00421">
    <property type="entry name" value="HTH_LUXR"/>
    <property type="match status" value="1"/>
</dbReference>
<accession>A0ABW5YLD9</accession>
<dbReference type="Gene3D" id="3.40.50.2300">
    <property type="match status" value="1"/>
</dbReference>
<dbReference type="CDD" id="cd06170">
    <property type="entry name" value="LuxR_C_like"/>
    <property type="match status" value="1"/>
</dbReference>
<dbReference type="PANTHER" id="PTHR45566">
    <property type="entry name" value="HTH-TYPE TRANSCRIPTIONAL REGULATOR YHJB-RELATED"/>
    <property type="match status" value="1"/>
</dbReference>